<dbReference type="GO" id="GO:0016810">
    <property type="term" value="F:hydrolase activity, acting on carbon-nitrogen (but not peptide) bonds"/>
    <property type="evidence" value="ECO:0007669"/>
    <property type="project" value="InterPro"/>
</dbReference>
<dbReference type="AlphaFoldDB" id="X1HBF1"/>
<sequence>MILLKSCFYIASNQFKEAQRGFDILIEGNRIKKVAENIEEKADTIIDCSHFV</sequence>
<reference evidence="1" key="1">
    <citation type="journal article" date="2014" name="Front. Microbiol.">
        <title>High frequency of phylogenetically diverse reductive dehalogenase-homologous genes in deep subseafloor sedimentary metagenomes.</title>
        <authorList>
            <person name="Kawai M."/>
            <person name="Futagami T."/>
            <person name="Toyoda A."/>
            <person name="Takaki Y."/>
            <person name="Nishi S."/>
            <person name="Hori S."/>
            <person name="Arai W."/>
            <person name="Tsubouchi T."/>
            <person name="Morono Y."/>
            <person name="Uchiyama I."/>
            <person name="Ito T."/>
            <person name="Fujiyama A."/>
            <person name="Inagaki F."/>
            <person name="Takami H."/>
        </authorList>
    </citation>
    <scope>NUCLEOTIDE SEQUENCE</scope>
    <source>
        <strain evidence="1">Expedition CK06-06</strain>
    </source>
</reference>
<accession>X1HBF1</accession>
<evidence type="ECO:0000313" key="1">
    <source>
        <dbReference type="EMBL" id="GAH54400.1"/>
    </source>
</evidence>
<proteinExistence type="predicted"/>
<comment type="caution">
    <text evidence="1">The sequence shown here is derived from an EMBL/GenBank/DDBJ whole genome shotgun (WGS) entry which is preliminary data.</text>
</comment>
<feature type="non-terminal residue" evidence="1">
    <location>
        <position position="52"/>
    </location>
</feature>
<dbReference type="Gene3D" id="2.30.40.10">
    <property type="entry name" value="Urease, subunit C, domain 1"/>
    <property type="match status" value="1"/>
</dbReference>
<dbReference type="EMBL" id="BARU01022231">
    <property type="protein sequence ID" value="GAH54400.1"/>
    <property type="molecule type" value="Genomic_DNA"/>
</dbReference>
<dbReference type="SUPFAM" id="SSF51338">
    <property type="entry name" value="Composite domain of metallo-dependent hydrolases"/>
    <property type="match status" value="1"/>
</dbReference>
<dbReference type="InterPro" id="IPR011059">
    <property type="entry name" value="Metal-dep_hydrolase_composite"/>
</dbReference>
<gene>
    <name evidence="1" type="ORF">S03H2_36241</name>
</gene>
<organism evidence="1">
    <name type="scientific">marine sediment metagenome</name>
    <dbReference type="NCBI Taxonomy" id="412755"/>
    <lineage>
        <taxon>unclassified sequences</taxon>
        <taxon>metagenomes</taxon>
        <taxon>ecological metagenomes</taxon>
    </lineage>
</organism>
<name>X1HBF1_9ZZZZ</name>
<protein>
    <submittedName>
        <fullName evidence="1">Uncharacterized protein</fullName>
    </submittedName>
</protein>